<dbReference type="InterPro" id="IPR007922">
    <property type="entry name" value="DciA-like"/>
</dbReference>
<organism evidence="1 2">
    <name type="scientific">Gimesia chilikensis</name>
    <dbReference type="NCBI Taxonomy" id="2605989"/>
    <lineage>
        <taxon>Bacteria</taxon>
        <taxon>Pseudomonadati</taxon>
        <taxon>Planctomycetota</taxon>
        <taxon>Planctomycetia</taxon>
        <taxon>Planctomycetales</taxon>
        <taxon>Planctomycetaceae</taxon>
        <taxon>Gimesia</taxon>
    </lineage>
</organism>
<dbReference type="Pfam" id="PF05258">
    <property type="entry name" value="DciA"/>
    <property type="match status" value="1"/>
</dbReference>
<proteinExistence type="predicted"/>
<keyword evidence="2" id="KW-1185">Reference proteome</keyword>
<evidence type="ECO:0000313" key="1">
    <source>
        <dbReference type="EMBL" id="QDT18244.1"/>
    </source>
</evidence>
<gene>
    <name evidence="1" type="ORF">HG66A1_00030</name>
</gene>
<dbReference type="PANTHER" id="PTHR36456">
    <property type="entry name" value="UPF0232 PROTEIN SCO3875"/>
    <property type="match status" value="1"/>
</dbReference>
<dbReference type="PANTHER" id="PTHR36456:SF1">
    <property type="entry name" value="UPF0232 PROTEIN SCO3875"/>
    <property type="match status" value="1"/>
</dbReference>
<accession>A0A517PFX2</accession>
<dbReference type="RefSeq" id="WP_145179600.1">
    <property type="nucleotide sequence ID" value="NZ_CP036266.1"/>
</dbReference>
<protein>
    <recommendedName>
        <fullName evidence="3">DUF721 domain-containing protein</fullName>
    </recommendedName>
</protein>
<dbReference type="AlphaFoldDB" id="A0A517PFX2"/>
<evidence type="ECO:0008006" key="3">
    <source>
        <dbReference type="Google" id="ProtNLM"/>
    </source>
</evidence>
<dbReference type="OrthoDB" id="288111at2"/>
<sequence>MSEKYEFKTCRAIPAATPVSQVLSELIAMKGLARVQGDQRLKQAWQQVAGEKIASQTTILGIKNRIVQIGVDNSALLNELNSFHKMSLLQKLQKEYGKQNVRDMRFRLKSKTNQDSKQG</sequence>
<dbReference type="EMBL" id="CP036266">
    <property type="protein sequence ID" value="QDT18244.1"/>
    <property type="molecule type" value="Genomic_DNA"/>
</dbReference>
<reference evidence="1 2" key="1">
    <citation type="submission" date="2019-02" db="EMBL/GenBank/DDBJ databases">
        <title>Deep-cultivation of Planctomycetes and their phenomic and genomic characterization uncovers novel biology.</title>
        <authorList>
            <person name="Wiegand S."/>
            <person name="Jogler M."/>
            <person name="Boedeker C."/>
            <person name="Pinto D."/>
            <person name="Vollmers J."/>
            <person name="Rivas-Marin E."/>
            <person name="Kohn T."/>
            <person name="Peeters S.H."/>
            <person name="Heuer A."/>
            <person name="Rast P."/>
            <person name="Oberbeckmann S."/>
            <person name="Bunk B."/>
            <person name="Jeske O."/>
            <person name="Meyerdierks A."/>
            <person name="Storesund J.E."/>
            <person name="Kallscheuer N."/>
            <person name="Luecker S."/>
            <person name="Lage O.M."/>
            <person name="Pohl T."/>
            <person name="Merkel B.J."/>
            <person name="Hornburger P."/>
            <person name="Mueller R.-W."/>
            <person name="Bruemmer F."/>
            <person name="Labrenz M."/>
            <person name="Spormann A.M."/>
            <person name="Op den Camp H."/>
            <person name="Overmann J."/>
            <person name="Amann R."/>
            <person name="Jetten M.S.M."/>
            <person name="Mascher T."/>
            <person name="Medema M.H."/>
            <person name="Devos D.P."/>
            <person name="Kaster A.-K."/>
            <person name="Ovreas L."/>
            <person name="Rohde M."/>
            <person name="Galperin M.Y."/>
            <person name="Jogler C."/>
        </authorList>
    </citation>
    <scope>NUCLEOTIDE SEQUENCE [LARGE SCALE GENOMIC DNA]</scope>
    <source>
        <strain evidence="1 2">HG66A1</strain>
    </source>
</reference>
<evidence type="ECO:0000313" key="2">
    <source>
        <dbReference type="Proteomes" id="UP000320421"/>
    </source>
</evidence>
<name>A0A517PFX2_9PLAN</name>
<dbReference type="Proteomes" id="UP000320421">
    <property type="component" value="Chromosome"/>
</dbReference>